<accession>A0A847R4S0</accession>
<reference evidence="2 3" key="1">
    <citation type="submission" date="2020-04" db="EMBL/GenBank/DDBJ databases">
        <title>Marinomonas sp. M1K-6 isolated from the deep seawater of the Mariana Trench.</title>
        <authorList>
            <person name="Li Y."/>
        </authorList>
    </citation>
    <scope>NUCLEOTIDE SEQUENCE [LARGE SCALE GENOMIC DNA]</scope>
    <source>
        <strain evidence="2 3">M1K-6</strain>
    </source>
</reference>
<organism evidence="2 3">
    <name type="scientific">Marinomonas profundi</name>
    <dbReference type="NCBI Taxonomy" id="2726122"/>
    <lineage>
        <taxon>Bacteria</taxon>
        <taxon>Pseudomonadati</taxon>
        <taxon>Pseudomonadota</taxon>
        <taxon>Gammaproteobacteria</taxon>
        <taxon>Oceanospirillales</taxon>
        <taxon>Oceanospirillaceae</taxon>
        <taxon>Marinomonas</taxon>
    </lineage>
</organism>
<dbReference type="Gene3D" id="3.40.1620.10">
    <property type="entry name" value="YefM-like domain"/>
    <property type="match status" value="1"/>
</dbReference>
<dbReference type="EMBL" id="JABAEK010000024">
    <property type="protein sequence ID" value="NLQ19001.1"/>
    <property type="molecule type" value="Genomic_DNA"/>
</dbReference>
<proteinExistence type="inferred from homology"/>
<evidence type="ECO:0000313" key="2">
    <source>
        <dbReference type="EMBL" id="NLQ19001.1"/>
    </source>
</evidence>
<comment type="similarity">
    <text evidence="1">Belongs to the phD/YefM antitoxin family.</text>
</comment>
<comment type="caution">
    <text evidence="2">The sequence shown here is derived from an EMBL/GenBank/DDBJ whole genome shotgun (WGS) entry which is preliminary data.</text>
</comment>
<protein>
    <submittedName>
        <fullName evidence="2">Type II toxin-antitoxin system prevent-host-death family antitoxin</fullName>
    </submittedName>
</protein>
<dbReference type="InterPro" id="IPR036165">
    <property type="entry name" value="YefM-like_sf"/>
</dbReference>
<evidence type="ECO:0000256" key="1">
    <source>
        <dbReference type="ARBA" id="ARBA00009981"/>
    </source>
</evidence>
<dbReference type="NCBIfam" id="TIGR01552">
    <property type="entry name" value="phd_fam"/>
    <property type="match status" value="1"/>
</dbReference>
<dbReference type="RefSeq" id="WP_168827303.1">
    <property type="nucleotide sequence ID" value="NZ_CP073013.1"/>
</dbReference>
<name>A0A847R4S0_9GAMM</name>
<keyword evidence="3" id="KW-1185">Reference proteome</keyword>
<evidence type="ECO:0000313" key="3">
    <source>
        <dbReference type="Proteomes" id="UP000586067"/>
    </source>
</evidence>
<gene>
    <name evidence="2" type="ORF">HGG82_15450</name>
</gene>
<dbReference type="AlphaFoldDB" id="A0A847R4S0"/>
<dbReference type="Proteomes" id="UP000586067">
    <property type="component" value="Unassembled WGS sequence"/>
</dbReference>
<sequence>MREEIGSYEAKTRLPEVLRRVEAGDTFTITNRGRAVADIVPSKVHNHNKILATINNILAAKKHIMSDKDLLELKEEGRK</sequence>
<dbReference type="SUPFAM" id="SSF143120">
    <property type="entry name" value="YefM-like"/>
    <property type="match status" value="1"/>
</dbReference>